<feature type="transmembrane region" description="Helical" evidence="8">
    <location>
        <begin position="298"/>
        <end position="319"/>
    </location>
</feature>
<dbReference type="EMBL" id="VSSS01000092">
    <property type="protein sequence ID" value="TYL84424.1"/>
    <property type="molecule type" value="Genomic_DNA"/>
</dbReference>
<protein>
    <submittedName>
        <fullName evidence="10">MFS transporter</fullName>
    </submittedName>
</protein>
<dbReference type="InterPro" id="IPR036259">
    <property type="entry name" value="MFS_trans_sf"/>
</dbReference>
<comment type="subcellular location">
    <subcellularLocation>
        <location evidence="1">Cell membrane</location>
        <topology evidence="1">Multi-pass membrane protein</topology>
    </subcellularLocation>
</comment>
<keyword evidence="11" id="KW-1185">Reference proteome</keyword>
<dbReference type="PANTHER" id="PTHR43528">
    <property type="entry name" value="ALPHA-KETOGLUTARATE PERMEASE"/>
    <property type="match status" value="1"/>
</dbReference>
<gene>
    <name evidence="10" type="ORF">FXB40_44860</name>
</gene>
<evidence type="ECO:0000256" key="7">
    <source>
        <dbReference type="ARBA" id="ARBA00023136"/>
    </source>
</evidence>
<keyword evidence="3" id="KW-1003">Cell membrane</keyword>
<feature type="transmembrane region" description="Helical" evidence="8">
    <location>
        <begin position="109"/>
        <end position="138"/>
    </location>
</feature>
<dbReference type="Gene3D" id="1.20.1250.20">
    <property type="entry name" value="MFS general substrate transporter like domains"/>
    <property type="match status" value="1"/>
</dbReference>
<dbReference type="OrthoDB" id="9783227at2"/>
<name>A0A5D3K0F6_9BRAD</name>
<dbReference type="PANTHER" id="PTHR43528:SF1">
    <property type="entry name" value="ALPHA-KETOGLUTARATE PERMEASE"/>
    <property type="match status" value="1"/>
</dbReference>
<accession>A0A5D3K0F6</accession>
<feature type="transmembrane region" description="Helical" evidence="8">
    <location>
        <begin position="364"/>
        <end position="384"/>
    </location>
</feature>
<evidence type="ECO:0000256" key="1">
    <source>
        <dbReference type="ARBA" id="ARBA00004651"/>
    </source>
</evidence>
<feature type="transmembrane region" description="Helical" evidence="8">
    <location>
        <begin position="331"/>
        <end position="352"/>
    </location>
</feature>
<feature type="transmembrane region" description="Helical" evidence="8">
    <location>
        <begin position="183"/>
        <end position="202"/>
    </location>
</feature>
<evidence type="ECO:0000313" key="11">
    <source>
        <dbReference type="Proteomes" id="UP000324758"/>
    </source>
</evidence>
<reference evidence="10 11" key="1">
    <citation type="submission" date="2019-08" db="EMBL/GenBank/DDBJ databases">
        <title>Bradyrhizobium hipponensis sp. nov., a rhizobium isolated from a Lupinus angustifolius root nodule in Tunisia.</title>
        <authorList>
            <person name="Off K."/>
            <person name="Rejili M."/>
            <person name="Mars M."/>
            <person name="Brachmann A."/>
            <person name="Marin M."/>
        </authorList>
    </citation>
    <scope>NUCLEOTIDE SEQUENCE [LARGE SCALE GENOMIC DNA]</scope>
    <source>
        <strain evidence="10 11">CTAW71</strain>
    </source>
</reference>
<keyword evidence="4 8" id="KW-0812">Transmembrane</keyword>
<feature type="transmembrane region" description="Helical" evidence="8">
    <location>
        <begin position="390"/>
        <end position="411"/>
    </location>
</feature>
<keyword evidence="2" id="KW-0813">Transport</keyword>
<dbReference type="Proteomes" id="UP000324758">
    <property type="component" value="Unassembled WGS sequence"/>
</dbReference>
<evidence type="ECO:0000313" key="10">
    <source>
        <dbReference type="EMBL" id="TYL84424.1"/>
    </source>
</evidence>
<dbReference type="AlphaFoldDB" id="A0A5D3K0F6"/>
<comment type="caution">
    <text evidence="10">The sequence shown here is derived from an EMBL/GenBank/DDBJ whole genome shotgun (WGS) entry which is preliminary data.</text>
</comment>
<dbReference type="InterPro" id="IPR011701">
    <property type="entry name" value="MFS"/>
</dbReference>
<dbReference type="InterPro" id="IPR051084">
    <property type="entry name" value="H+-coupled_symporters"/>
</dbReference>
<feature type="transmembrane region" description="Helical" evidence="8">
    <location>
        <begin position="21"/>
        <end position="41"/>
    </location>
</feature>
<dbReference type="SUPFAM" id="SSF103473">
    <property type="entry name" value="MFS general substrate transporter"/>
    <property type="match status" value="1"/>
</dbReference>
<dbReference type="RefSeq" id="WP_148778639.1">
    <property type="nucleotide sequence ID" value="NZ_VSSS01000092.1"/>
</dbReference>
<sequence length="420" mass="44636">MTSERQSVGRAAVAATIGNMLEWYDFTIYAAFAVPISKAFFPADSEVVSLLLGFVTFGIGFVARPFGAIVLGSLADKRGRRDALSLTILLMALGTGIIALCPGYDRIGIAAPIIILLARIIQGFSAGGEIGGAVSTLVEHAPPARRGFFASFQQMSQGGSTMLSGLVALIISLALPASAVTEWGWRLAFVVGLLIAPVGLYIRRELEDAPLFKSSDHGGEAPIRTVLRDHWRTVLTGMLVVMLWTVAQYIANYFPTFAARELKMSLSQSYLGPVTVGTVLLFCPLIGALADRFRRQRIMVVGAVGLAIVAYPAFAYLIASPTPERLVASQIAVAIFMLIYTAPASAVLAELFPTKVRATGISLTYSLGVAIFGGFTPAIITALINWTGRPIAVAFYLAVAALISLMAVLTLKDRTGEALS</sequence>
<evidence type="ECO:0000256" key="3">
    <source>
        <dbReference type="ARBA" id="ARBA00022475"/>
    </source>
</evidence>
<feature type="domain" description="Major facilitator superfamily (MFS) profile" evidence="9">
    <location>
        <begin position="11"/>
        <end position="416"/>
    </location>
</feature>
<feature type="transmembrane region" description="Helical" evidence="8">
    <location>
        <begin position="233"/>
        <end position="250"/>
    </location>
</feature>
<dbReference type="Pfam" id="PF07690">
    <property type="entry name" value="MFS_1"/>
    <property type="match status" value="1"/>
</dbReference>
<evidence type="ECO:0000256" key="2">
    <source>
        <dbReference type="ARBA" id="ARBA00022448"/>
    </source>
</evidence>
<evidence type="ECO:0000256" key="4">
    <source>
        <dbReference type="ARBA" id="ARBA00022692"/>
    </source>
</evidence>
<dbReference type="FunFam" id="1.20.1250.20:FF:000001">
    <property type="entry name" value="Dicarboxylate MFS transporter"/>
    <property type="match status" value="1"/>
</dbReference>
<dbReference type="InterPro" id="IPR020846">
    <property type="entry name" value="MFS_dom"/>
</dbReference>
<feature type="transmembrane region" description="Helical" evidence="8">
    <location>
        <begin position="83"/>
        <end position="103"/>
    </location>
</feature>
<dbReference type="Pfam" id="PF00083">
    <property type="entry name" value="Sugar_tr"/>
    <property type="match status" value="1"/>
</dbReference>
<keyword evidence="6 8" id="KW-1133">Transmembrane helix</keyword>
<dbReference type="PROSITE" id="PS50850">
    <property type="entry name" value="MFS"/>
    <property type="match status" value="1"/>
</dbReference>
<organism evidence="10 11">
    <name type="scientific">Bradyrhizobium rifense</name>
    <dbReference type="NCBI Taxonomy" id="515499"/>
    <lineage>
        <taxon>Bacteria</taxon>
        <taxon>Pseudomonadati</taxon>
        <taxon>Pseudomonadota</taxon>
        <taxon>Alphaproteobacteria</taxon>
        <taxon>Hyphomicrobiales</taxon>
        <taxon>Nitrobacteraceae</taxon>
        <taxon>Bradyrhizobium</taxon>
    </lineage>
</organism>
<evidence type="ECO:0000256" key="8">
    <source>
        <dbReference type="SAM" id="Phobius"/>
    </source>
</evidence>
<dbReference type="GO" id="GO:0015293">
    <property type="term" value="F:symporter activity"/>
    <property type="evidence" value="ECO:0007669"/>
    <property type="project" value="UniProtKB-KW"/>
</dbReference>
<dbReference type="GO" id="GO:0005886">
    <property type="term" value="C:plasma membrane"/>
    <property type="evidence" value="ECO:0007669"/>
    <property type="project" value="UniProtKB-SubCell"/>
</dbReference>
<dbReference type="InterPro" id="IPR005828">
    <property type="entry name" value="MFS_sugar_transport-like"/>
</dbReference>
<proteinExistence type="predicted"/>
<feature type="transmembrane region" description="Helical" evidence="8">
    <location>
        <begin position="270"/>
        <end position="291"/>
    </location>
</feature>
<keyword evidence="5" id="KW-0769">Symport</keyword>
<evidence type="ECO:0000256" key="5">
    <source>
        <dbReference type="ARBA" id="ARBA00022847"/>
    </source>
</evidence>
<feature type="transmembrane region" description="Helical" evidence="8">
    <location>
        <begin position="47"/>
        <end position="71"/>
    </location>
</feature>
<evidence type="ECO:0000256" key="6">
    <source>
        <dbReference type="ARBA" id="ARBA00022989"/>
    </source>
</evidence>
<feature type="transmembrane region" description="Helical" evidence="8">
    <location>
        <begin position="159"/>
        <end position="177"/>
    </location>
</feature>
<keyword evidence="7 8" id="KW-0472">Membrane</keyword>
<evidence type="ECO:0000259" key="9">
    <source>
        <dbReference type="PROSITE" id="PS50850"/>
    </source>
</evidence>